<sequence length="78" mass="8948">MSAIIRASSMILPQNEVSQSENSKIMIDLFSTDQRKRHGKAFSKYVPRFDRFNAFFLSNKKSAAAVILYAIRDFCEPN</sequence>
<organism evidence="1 2">
    <name type="scientific">Caenorhabditis tropicalis</name>
    <dbReference type="NCBI Taxonomy" id="1561998"/>
    <lineage>
        <taxon>Eukaryota</taxon>
        <taxon>Metazoa</taxon>
        <taxon>Ecdysozoa</taxon>
        <taxon>Nematoda</taxon>
        <taxon>Chromadorea</taxon>
        <taxon>Rhabditida</taxon>
        <taxon>Rhabditina</taxon>
        <taxon>Rhabditomorpha</taxon>
        <taxon>Rhabditoidea</taxon>
        <taxon>Rhabditidae</taxon>
        <taxon>Peloderinae</taxon>
        <taxon>Caenorhabditis</taxon>
    </lineage>
</organism>
<keyword evidence="1" id="KW-1185">Reference proteome</keyword>
<evidence type="ECO:0000313" key="1">
    <source>
        <dbReference type="Proteomes" id="UP000095282"/>
    </source>
</evidence>
<name>A0A1I7UVH1_9PELO</name>
<evidence type="ECO:0000313" key="2">
    <source>
        <dbReference type="WBParaSite" id="Csp11.Scaffold630.g19756.t1"/>
    </source>
</evidence>
<reference evidence="2" key="1">
    <citation type="submission" date="2016-11" db="UniProtKB">
        <authorList>
            <consortium name="WormBaseParasite"/>
        </authorList>
    </citation>
    <scope>IDENTIFICATION</scope>
</reference>
<dbReference type="AlphaFoldDB" id="A0A1I7UVH1"/>
<dbReference type="WBParaSite" id="Csp11.Scaffold630.g19756.t1">
    <property type="protein sequence ID" value="Csp11.Scaffold630.g19756.t1"/>
    <property type="gene ID" value="Csp11.Scaffold630.g19756"/>
</dbReference>
<protein>
    <submittedName>
        <fullName evidence="2">Transposase</fullName>
    </submittedName>
</protein>
<dbReference type="Proteomes" id="UP000095282">
    <property type="component" value="Unplaced"/>
</dbReference>
<accession>A0A1I7UVH1</accession>
<proteinExistence type="predicted"/>